<accession>A0A1L9R6S9</accession>
<dbReference type="AlphaFoldDB" id="A0A1L9R6S9"/>
<organism evidence="1 2">
    <name type="scientific">Aspergillus wentii DTO 134E9</name>
    <dbReference type="NCBI Taxonomy" id="1073089"/>
    <lineage>
        <taxon>Eukaryota</taxon>
        <taxon>Fungi</taxon>
        <taxon>Dikarya</taxon>
        <taxon>Ascomycota</taxon>
        <taxon>Pezizomycotina</taxon>
        <taxon>Eurotiomycetes</taxon>
        <taxon>Eurotiomycetidae</taxon>
        <taxon>Eurotiales</taxon>
        <taxon>Aspergillaceae</taxon>
        <taxon>Aspergillus</taxon>
        <taxon>Aspergillus subgen. Cremei</taxon>
    </lineage>
</organism>
<dbReference type="EMBL" id="KV878217">
    <property type="protein sequence ID" value="OJJ30598.1"/>
    <property type="molecule type" value="Genomic_DNA"/>
</dbReference>
<proteinExistence type="predicted"/>
<evidence type="ECO:0000313" key="2">
    <source>
        <dbReference type="Proteomes" id="UP000184383"/>
    </source>
</evidence>
<dbReference type="VEuPathDB" id="FungiDB:ASPWEDRAFT_120319"/>
<dbReference type="Proteomes" id="UP000184383">
    <property type="component" value="Unassembled WGS sequence"/>
</dbReference>
<sequence length="226" mass="25054">MTQTVSEFIFFKVKPSVKPEDPDSEEGAEFLRLMQTVKHQSGYQSSSWGRTVEDENTIAWVVDWSDARGASHANKLFPGFIQNGTEVLTLYVTLTPPNSETDALSTNPVTEICALSFPSSMTPDDLLKLNADLINFRTALMERLPPSSRPKSWATGYMNRPGTLEHKGSPSGHATVHVLAVGWESVEAHRAARETKEFAESIKPIRQRALALAQGLGMKHVTFRKL</sequence>
<keyword evidence="2" id="KW-1185">Reference proteome</keyword>
<protein>
    <recommendedName>
        <fullName evidence="3">ABM domain-containing protein</fullName>
    </recommendedName>
</protein>
<gene>
    <name evidence="1" type="ORF">ASPWEDRAFT_120319</name>
</gene>
<dbReference type="STRING" id="1073089.A0A1L9R6S9"/>
<dbReference type="RefSeq" id="XP_040684275.1">
    <property type="nucleotide sequence ID" value="XM_040828981.1"/>
</dbReference>
<name>A0A1L9R6S9_ASPWE</name>
<dbReference type="Gene3D" id="3.30.70.100">
    <property type="match status" value="1"/>
</dbReference>
<reference evidence="2" key="1">
    <citation type="journal article" date="2017" name="Genome Biol.">
        <title>Comparative genomics reveals high biological diversity and specific adaptations in the industrially and medically important fungal genus Aspergillus.</title>
        <authorList>
            <person name="de Vries R.P."/>
            <person name="Riley R."/>
            <person name="Wiebenga A."/>
            <person name="Aguilar-Osorio G."/>
            <person name="Amillis S."/>
            <person name="Uchima C.A."/>
            <person name="Anderluh G."/>
            <person name="Asadollahi M."/>
            <person name="Askin M."/>
            <person name="Barry K."/>
            <person name="Battaglia E."/>
            <person name="Bayram O."/>
            <person name="Benocci T."/>
            <person name="Braus-Stromeyer S.A."/>
            <person name="Caldana C."/>
            <person name="Canovas D."/>
            <person name="Cerqueira G.C."/>
            <person name="Chen F."/>
            <person name="Chen W."/>
            <person name="Choi C."/>
            <person name="Clum A."/>
            <person name="Dos Santos R.A."/>
            <person name="Damasio A.R."/>
            <person name="Diallinas G."/>
            <person name="Emri T."/>
            <person name="Fekete E."/>
            <person name="Flipphi M."/>
            <person name="Freyberg S."/>
            <person name="Gallo A."/>
            <person name="Gournas C."/>
            <person name="Habgood R."/>
            <person name="Hainaut M."/>
            <person name="Harispe M.L."/>
            <person name="Henrissat B."/>
            <person name="Hilden K.S."/>
            <person name="Hope R."/>
            <person name="Hossain A."/>
            <person name="Karabika E."/>
            <person name="Karaffa L."/>
            <person name="Karanyi Z."/>
            <person name="Krasevec N."/>
            <person name="Kuo A."/>
            <person name="Kusch H."/>
            <person name="LaButti K."/>
            <person name="Lagendijk E.L."/>
            <person name="Lapidus A."/>
            <person name="Levasseur A."/>
            <person name="Lindquist E."/>
            <person name="Lipzen A."/>
            <person name="Logrieco A.F."/>
            <person name="MacCabe A."/>
            <person name="Maekelae M.R."/>
            <person name="Malavazi I."/>
            <person name="Melin P."/>
            <person name="Meyer V."/>
            <person name="Mielnichuk N."/>
            <person name="Miskei M."/>
            <person name="Molnar A.P."/>
            <person name="Mule G."/>
            <person name="Ngan C.Y."/>
            <person name="Orejas M."/>
            <person name="Orosz E."/>
            <person name="Ouedraogo J.P."/>
            <person name="Overkamp K.M."/>
            <person name="Park H.-S."/>
            <person name="Perrone G."/>
            <person name="Piumi F."/>
            <person name="Punt P.J."/>
            <person name="Ram A.F."/>
            <person name="Ramon A."/>
            <person name="Rauscher S."/>
            <person name="Record E."/>
            <person name="Riano-Pachon D.M."/>
            <person name="Robert V."/>
            <person name="Roehrig J."/>
            <person name="Ruller R."/>
            <person name="Salamov A."/>
            <person name="Salih N.S."/>
            <person name="Samson R.A."/>
            <person name="Sandor E."/>
            <person name="Sanguinetti M."/>
            <person name="Schuetze T."/>
            <person name="Sepcic K."/>
            <person name="Shelest E."/>
            <person name="Sherlock G."/>
            <person name="Sophianopoulou V."/>
            <person name="Squina F.M."/>
            <person name="Sun H."/>
            <person name="Susca A."/>
            <person name="Todd R.B."/>
            <person name="Tsang A."/>
            <person name="Unkles S.E."/>
            <person name="van de Wiele N."/>
            <person name="van Rossen-Uffink D."/>
            <person name="Oliveira J.V."/>
            <person name="Vesth T.C."/>
            <person name="Visser J."/>
            <person name="Yu J.-H."/>
            <person name="Zhou M."/>
            <person name="Andersen M.R."/>
            <person name="Archer D.B."/>
            <person name="Baker S.E."/>
            <person name="Benoit I."/>
            <person name="Brakhage A.A."/>
            <person name="Braus G.H."/>
            <person name="Fischer R."/>
            <person name="Frisvad J.C."/>
            <person name="Goldman G.H."/>
            <person name="Houbraken J."/>
            <person name="Oakley B."/>
            <person name="Pocsi I."/>
            <person name="Scazzocchio C."/>
            <person name="Seiboth B."/>
            <person name="vanKuyk P.A."/>
            <person name="Wortman J."/>
            <person name="Dyer P.S."/>
            <person name="Grigoriev I.V."/>
        </authorList>
    </citation>
    <scope>NUCLEOTIDE SEQUENCE [LARGE SCALE GENOMIC DNA]</scope>
    <source>
        <strain evidence="2">DTO 134E9</strain>
    </source>
</reference>
<evidence type="ECO:0008006" key="3">
    <source>
        <dbReference type="Google" id="ProtNLM"/>
    </source>
</evidence>
<dbReference type="OrthoDB" id="3830579at2759"/>
<evidence type="ECO:0000313" key="1">
    <source>
        <dbReference type="EMBL" id="OJJ30598.1"/>
    </source>
</evidence>
<dbReference type="GeneID" id="63744829"/>